<dbReference type="EMBL" id="ML145196">
    <property type="protein sequence ID" value="TBU54151.1"/>
    <property type="molecule type" value="Genomic_DNA"/>
</dbReference>
<proteinExistence type="predicted"/>
<evidence type="ECO:0000313" key="3">
    <source>
        <dbReference type="Proteomes" id="UP000292082"/>
    </source>
</evidence>
<reference evidence="2 3" key="1">
    <citation type="submission" date="2019-01" db="EMBL/GenBank/DDBJ databases">
        <title>Draft genome sequences of three monokaryotic isolates of the white-rot basidiomycete fungus Dichomitus squalens.</title>
        <authorList>
            <consortium name="DOE Joint Genome Institute"/>
            <person name="Lopez S.C."/>
            <person name="Andreopoulos B."/>
            <person name="Pangilinan J."/>
            <person name="Lipzen A."/>
            <person name="Riley R."/>
            <person name="Ahrendt S."/>
            <person name="Ng V."/>
            <person name="Barry K."/>
            <person name="Daum C."/>
            <person name="Grigoriev I.V."/>
            <person name="Hilden K.S."/>
            <person name="Makela M.R."/>
            <person name="de Vries R.P."/>
        </authorList>
    </citation>
    <scope>NUCLEOTIDE SEQUENCE [LARGE SCALE GENOMIC DNA]</scope>
    <source>
        <strain evidence="2 3">CBS 464.89</strain>
    </source>
</reference>
<organism evidence="2 3">
    <name type="scientific">Dichomitus squalens</name>
    <dbReference type="NCBI Taxonomy" id="114155"/>
    <lineage>
        <taxon>Eukaryota</taxon>
        <taxon>Fungi</taxon>
        <taxon>Dikarya</taxon>
        <taxon>Basidiomycota</taxon>
        <taxon>Agaricomycotina</taxon>
        <taxon>Agaricomycetes</taxon>
        <taxon>Polyporales</taxon>
        <taxon>Polyporaceae</taxon>
        <taxon>Dichomitus</taxon>
    </lineage>
</organism>
<evidence type="ECO:0000313" key="2">
    <source>
        <dbReference type="EMBL" id="TBU54151.1"/>
    </source>
</evidence>
<feature type="region of interest" description="Disordered" evidence="1">
    <location>
        <begin position="1"/>
        <end position="23"/>
    </location>
</feature>
<protein>
    <submittedName>
        <fullName evidence="2">Uncharacterized protein</fullName>
    </submittedName>
</protein>
<gene>
    <name evidence="2" type="ORF">BD310DRAFT_980590</name>
</gene>
<name>A0A4Q9PJ91_9APHY</name>
<evidence type="ECO:0000256" key="1">
    <source>
        <dbReference type="SAM" id="MobiDB-lite"/>
    </source>
</evidence>
<dbReference type="Proteomes" id="UP000292082">
    <property type="component" value="Unassembled WGS sequence"/>
</dbReference>
<feature type="compositionally biased region" description="Low complexity" evidence="1">
    <location>
        <begin position="8"/>
        <end position="21"/>
    </location>
</feature>
<keyword evidence="3" id="KW-1185">Reference proteome</keyword>
<dbReference type="AlphaFoldDB" id="A0A4Q9PJ91"/>
<sequence length="147" mass="16002">MTRDEDPVAAGRAQAAPAVPGELRNPLSKLSTAPFAFLAPCSQSIPRHLSTHFAMSTLSYLIKNELAPPHLSPSLHLQRQHTHMLCDTSPGPHSQPQTARSLYTYLPRLASPKGVLFKTANWSKVELLQALADLNSETLQLSASVEL</sequence>
<accession>A0A4Q9PJ91</accession>